<evidence type="ECO:0000313" key="20">
    <source>
        <dbReference type="EMBL" id="CAD8838654.1"/>
    </source>
</evidence>
<keyword evidence="4" id="KW-1003">Cell membrane</keyword>
<comment type="similarity">
    <text evidence="2">Belongs to the Ca(2+):cation antiporter (CaCA) (TC 2.A.19) family. SLC8 subfamily.</text>
</comment>
<dbReference type="Pfam" id="PF03160">
    <property type="entry name" value="Calx-beta"/>
    <property type="match status" value="1"/>
</dbReference>
<feature type="transmembrane region" description="Helical" evidence="18">
    <location>
        <begin position="195"/>
        <end position="215"/>
    </location>
</feature>
<evidence type="ECO:0000256" key="2">
    <source>
        <dbReference type="ARBA" id="ARBA00007489"/>
    </source>
</evidence>
<evidence type="ECO:0000256" key="15">
    <source>
        <dbReference type="ARBA" id="ARBA00023180"/>
    </source>
</evidence>
<dbReference type="InterPro" id="IPR004836">
    <property type="entry name" value="Na_Ca_Ex"/>
</dbReference>
<dbReference type="PANTHER" id="PTHR11878:SF65">
    <property type="entry name" value="NA_CA-EXCHANGE PROTEIN, ISOFORM G"/>
    <property type="match status" value="1"/>
</dbReference>
<dbReference type="InterPro" id="IPR003644">
    <property type="entry name" value="Calx_beta"/>
</dbReference>
<keyword evidence="13" id="KW-0406">Ion transport</keyword>
<dbReference type="GO" id="GO:0005886">
    <property type="term" value="C:plasma membrane"/>
    <property type="evidence" value="ECO:0007669"/>
    <property type="project" value="UniProtKB-SubCell"/>
</dbReference>
<dbReference type="Pfam" id="PF01699">
    <property type="entry name" value="Na_Ca_ex"/>
    <property type="match status" value="2"/>
</dbReference>
<dbReference type="InterPro" id="IPR051171">
    <property type="entry name" value="CaCA"/>
</dbReference>
<evidence type="ECO:0000256" key="6">
    <source>
        <dbReference type="ARBA" id="ARBA00022723"/>
    </source>
</evidence>
<feature type="transmembrane region" description="Helical" evidence="18">
    <location>
        <begin position="733"/>
        <end position="755"/>
    </location>
</feature>
<feature type="transmembrane region" description="Helical" evidence="18">
    <location>
        <begin position="165"/>
        <end position="183"/>
    </location>
</feature>
<evidence type="ECO:0000256" key="17">
    <source>
        <dbReference type="ARBA" id="ARBA00033667"/>
    </source>
</evidence>
<keyword evidence="9" id="KW-0106">Calcium</keyword>
<dbReference type="GO" id="GO:0046872">
    <property type="term" value="F:metal ion binding"/>
    <property type="evidence" value="ECO:0007669"/>
    <property type="project" value="UniProtKB-KW"/>
</dbReference>
<evidence type="ECO:0000259" key="19">
    <source>
        <dbReference type="SMART" id="SM00237"/>
    </source>
</evidence>
<evidence type="ECO:0000256" key="1">
    <source>
        <dbReference type="ARBA" id="ARBA00004651"/>
    </source>
</evidence>
<sequence length="758" mass="83689">MADLIIMTTIAPEETPAICEPGGKGMIFPLGGESEQNLPHRLKQLLYGFGLLYCFVGVSIVADLFMSAIERITSKKRRVRVPGTNRFVTTQVWNGTVANLTLMALGSSAPEIMLAINDVIKNEFYDGELGPSTIVGSAAFNLFVIIAVCINAVPDGETRKIKEVGVYKITAVFSVFAYIWLLFIVQLHSKDVIDVWEGVLTFLFFPLLVGIAWAADAGWFSQNKPNFSVVFLDRMSTKDFGPQNEDVEKQKHRGIGQLAALSRMGRRRSDEEVDVVDITPEATMKRADSVLRDDEGQVLVNDAGIFCFASDIITVSGGTEEHKYTIVVLRKNGSDGIVSCKYRMEKLTATPGYDYEDEEGSLNFKYGDTTAEFDVTILPKQVGERTDQFQIILEDSEGGAGFNPSDDGGEESCILTVTILNDNPGQQSYRSKIYNCLDRVVNLDEFFLGKDLWIEGVREVWYCNGSPEEQATARYWDWFLHISFFPWKLVYAVLTPPPVFLGGWICFVVSLFHIACLTIVISDLAESFGCVAGLKASITAITIVALGTSVPDLFASKTAAAEEPYADASIVNVTGSNSVNVFLGIGLPWMMAAIYWEVNGADTMWYQTNAKYAEAYPNGAFIVKSGDLAFSVVVFTVGALVCLMVIGLRRFYYGGELGGPPDAKACSSALLVLLWLFYIFLSVWKAESGNDDLLMQGAMIVGSVPIMVVLLLLFVVMMRILKFSKRFIGEEGFWGVLVATSVLLLRFLVFLYLQFDIF</sequence>
<reference evidence="20" key="1">
    <citation type="submission" date="2021-01" db="EMBL/GenBank/DDBJ databases">
        <authorList>
            <person name="Corre E."/>
            <person name="Pelletier E."/>
            <person name="Niang G."/>
            <person name="Scheremetjew M."/>
            <person name="Finn R."/>
            <person name="Kale V."/>
            <person name="Holt S."/>
            <person name="Cochrane G."/>
            <person name="Meng A."/>
            <person name="Brown T."/>
            <person name="Cohen L."/>
        </authorList>
    </citation>
    <scope>NUCLEOTIDE SEQUENCE</scope>
</reference>
<dbReference type="SUPFAM" id="SSF141072">
    <property type="entry name" value="CalX-like"/>
    <property type="match status" value="1"/>
</dbReference>
<dbReference type="Gene3D" id="1.20.1420.30">
    <property type="entry name" value="NCX, central ion-binding region"/>
    <property type="match status" value="2"/>
</dbReference>
<proteinExistence type="inferred from homology"/>
<comment type="subcellular location">
    <subcellularLocation>
        <location evidence="1">Cell membrane</location>
        <topology evidence="1">Multi-pass membrane protein</topology>
    </subcellularLocation>
</comment>
<evidence type="ECO:0000256" key="4">
    <source>
        <dbReference type="ARBA" id="ARBA00022475"/>
    </source>
</evidence>
<evidence type="ECO:0000256" key="9">
    <source>
        <dbReference type="ARBA" id="ARBA00022837"/>
    </source>
</evidence>
<keyword evidence="7" id="KW-0732">Signal</keyword>
<name>A0A7S1A0G7_NOCSC</name>
<dbReference type="InterPro" id="IPR038081">
    <property type="entry name" value="CalX-like_sf"/>
</dbReference>
<keyword evidence="5 18" id="KW-0812">Transmembrane</keyword>
<keyword evidence="12" id="KW-0915">Sodium</keyword>
<evidence type="ECO:0000256" key="8">
    <source>
        <dbReference type="ARBA" id="ARBA00022737"/>
    </source>
</evidence>
<evidence type="ECO:0000256" key="14">
    <source>
        <dbReference type="ARBA" id="ARBA00023136"/>
    </source>
</evidence>
<feature type="transmembrane region" description="Helical" evidence="18">
    <location>
        <begin position="669"/>
        <end position="686"/>
    </location>
</feature>
<dbReference type="PANTHER" id="PTHR11878">
    <property type="entry name" value="SODIUM/CALCIUM EXCHANGER"/>
    <property type="match status" value="1"/>
</dbReference>
<dbReference type="PRINTS" id="PR01259">
    <property type="entry name" value="NACAEXCHNGR"/>
</dbReference>
<dbReference type="GO" id="GO:0005432">
    <property type="term" value="F:calcium:sodium antiporter activity"/>
    <property type="evidence" value="ECO:0007669"/>
    <property type="project" value="InterPro"/>
</dbReference>
<evidence type="ECO:0000256" key="18">
    <source>
        <dbReference type="SAM" id="Phobius"/>
    </source>
</evidence>
<keyword evidence="15" id="KW-0325">Glycoprotein</keyword>
<feature type="transmembrane region" description="Helical" evidence="18">
    <location>
        <begin position="698"/>
        <end position="721"/>
    </location>
</feature>
<evidence type="ECO:0000256" key="12">
    <source>
        <dbReference type="ARBA" id="ARBA00023053"/>
    </source>
</evidence>
<evidence type="ECO:0000256" key="7">
    <source>
        <dbReference type="ARBA" id="ARBA00022729"/>
    </source>
</evidence>
<dbReference type="GO" id="GO:0098703">
    <property type="term" value="P:calcium ion import across plasma membrane"/>
    <property type="evidence" value="ECO:0007669"/>
    <property type="project" value="TreeGrafter"/>
</dbReference>
<evidence type="ECO:0000256" key="16">
    <source>
        <dbReference type="ARBA" id="ARBA00023201"/>
    </source>
</evidence>
<dbReference type="InterPro" id="IPR004837">
    <property type="entry name" value="NaCa_Exmemb"/>
</dbReference>
<keyword evidence="10" id="KW-0112">Calmodulin-binding</keyword>
<dbReference type="EMBL" id="HBFQ01018587">
    <property type="protein sequence ID" value="CAD8838654.1"/>
    <property type="molecule type" value="Transcribed_RNA"/>
</dbReference>
<dbReference type="Gene3D" id="2.60.40.2030">
    <property type="match status" value="1"/>
</dbReference>
<keyword evidence="14 18" id="KW-0472">Membrane</keyword>
<keyword evidence="11 18" id="KW-1133">Transmembrane helix</keyword>
<dbReference type="InterPro" id="IPR044880">
    <property type="entry name" value="NCX_ion-bd_dom_sf"/>
</dbReference>
<dbReference type="SMART" id="SM00237">
    <property type="entry name" value="Calx_beta"/>
    <property type="match status" value="1"/>
</dbReference>
<evidence type="ECO:0000256" key="3">
    <source>
        <dbReference type="ARBA" id="ARBA00022448"/>
    </source>
</evidence>
<feature type="transmembrane region" description="Helical" evidence="18">
    <location>
        <begin position="628"/>
        <end position="648"/>
    </location>
</feature>
<dbReference type="GO" id="GO:0007154">
    <property type="term" value="P:cell communication"/>
    <property type="evidence" value="ECO:0007669"/>
    <property type="project" value="InterPro"/>
</dbReference>
<evidence type="ECO:0000256" key="11">
    <source>
        <dbReference type="ARBA" id="ARBA00022989"/>
    </source>
</evidence>
<feature type="transmembrane region" description="Helical" evidence="18">
    <location>
        <begin position="129"/>
        <end position="153"/>
    </location>
</feature>
<feature type="transmembrane region" description="Helical" evidence="18">
    <location>
        <begin position="500"/>
        <end position="521"/>
    </location>
</feature>
<feature type="domain" description="Calx-beta" evidence="19">
    <location>
        <begin position="294"/>
        <end position="394"/>
    </location>
</feature>
<keyword evidence="6" id="KW-0479">Metal-binding</keyword>
<evidence type="ECO:0000256" key="5">
    <source>
        <dbReference type="ARBA" id="ARBA00022692"/>
    </source>
</evidence>
<dbReference type="AlphaFoldDB" id="A0A7S1A0G7"/>
<keyword evidence="8" id="KW-0677">Repeat</keyword>
<accession>A0A7S1A0G7</accession>
<protein>
    <recommendedName>
        <fullName evidence="19">Calx-beta domain-containing protein</fullName>
    </recommendedName>
</protein>
<keyword evidence="3" id="KW-0813">Transport</keyword>
<evidence type="ECO:0000256" key="13">
    <source>
        <dbReference type="ARBA" id="ARBA00023065"/>
    </source>
</evidence>
<keyword evidence="16" id="KW-0739">Sodium transport</keyword>
<feature type="transmembrane region" description="Helical" evidence="18">
    <location>
        <begin position="87"/>
        <end position="109"/>
    </location>
</feature>
<feature type="transmembrane region" description="Helical" evidence="18">
    <location>
        <begin position="528"/>
        <end position="547"/>
    </location>
</feature>
<dbReference type="GO" id="GO:0005516">
    <property type="term" value="F:calmodulin binding"/>
    <property type="evidence" value="ECO:0007669"/>
    <property type="project" value="UniProtKB-KW"/>
</dbReference>
<organism evidence="20">
    <name type="scientific">Noctiluca scintillans</name>
    <name type="common">Sea sparkle</name>
    <name type="synonym">Red tide dinoflagellate</name>
    <dbReference type="NCBI Taxonomy" id="2966"/>
    <lineage>
        <taxon>Eukaryota</taxon>
        <taxon>Sar</taxon>
        <taxon>Alveolata</taxon>
        <taxon>Dinophyceae</taxon>
        <taxon>Noctilucales</taxon>
        <taxon>Noctilucaceae</taxon>
        <taxon>Noctiluca</taxon>
    </lineage>
</organism>
<gene>
    <name evidence="20" type="ORF">NSCI0253_LOCUS13002</name>
</gene>
<evidence type="ECO:0000256" key="10">
    <source>
        <dbReference type="ARBA" id="ARBA00022860"/>
    </source>
</evidence>
<feature type="transmembrane region" description="Helical" evidence="18">
    <location>
        <begin position="45"/>
        <end position="66"/>
    </location>
</feature>
<comment type="catalytic activity">
    <reaction evidence="17">
        <text>Ca(2+)(in) + 3 Na(+)(out) = Ca(2+)(out) + 3 Na(+)(in)</text>
        <dbReference type="Rhea" id="RHEA:69955"/>
        <dbReference type="ChEBI" id="CHEBI:29101"/>
        <dbReference type="ChEBI" id="CHEBI:29108"/>
    </reaction>
</comment>